<dbReference type="SUPFAM" id="SSF55729">
    <property type="entry name" value="Acyl-CoA N-acyltransferases (Nat)"/>
    <property type="match status" value="1"/>
</dbReference>
<dbReference type="EMBL" id="JAENIB010000005">
    <property type="protein sequence ID" value="MBK1931477.1"/>
    <property type="molecule type" value="Genomic_DNA"/>
</dbReference>
<dbReference type="Proteomes" id="UP000611459">
    <property type="component" value="Unassembled WGS sequence"/>
</dbReference>
<dbReference type="InterPro" id="IPR050832">
    <property type="entry name" value="Bact_Acetyltransf"/>
</dbReference>
<dbReference type="PANTHER" id="PTHR43877:SF2">
    <property type="entry name" value="AMINOALKYLPHOSPHONATE N-ACETYLTRANSFERASE-RELATED"/>
    <property type="match status" value="1"/>
</dbReference>
<dbReference type="GO" id="GO:0016747">
    <property type="term" value="F:acyltransferase activity, transferring groups other than amino-acyl groups"/>
    <property type="evidence" value="ECO:0007669"/>
    <property type="project" value="InterPro"/>
</dbReference>
<reference evidence="6 9" key="3">
    <citation type="submission" date="2021-12" db="EMBL/GenBank/DDBJ databases">
        <title>Genomic and phenotypic characterization of three Burkholderia contaminans isolates recovered from different sources.</title>
        <authorList>
            <person name="Lopez De Volder A."/>
            <person name="Fan Y."/>
            <person name="Nunvar J."/>
            <person name="Herrera T."/>
            <person name="Timp W."/>
            <person name="Degrossi J."/>
        </authorList>
    </citation>
    <scope>NUCLEOTIDE SEQUENCE [LARGE SCALE GENOMIC DNA]</scope>
    <source>
        <strain evidence="6 9">LMG 23361</strain>
    </source>
</reference>
<dbReference type="CDD" id="cd04301">
    <property type="entry name" value="NAT_SF"/>
    <property type="match status" value="1"/>
</dbReference>
<keyword evidence="1" id="KW-0808">Transferase</keyword>
<name>A0A1E3FXK1_9BURK</name>
<feature type="domain" description="N-acetyltransferase" evidence="3">
    <location>
        <begin position="26"/>
        <end position="170"/>
    </location>
</feature>
<dbReference type="OrthoDB" id="9803233at2"/>
<dbReference type="PROSITE" id="PS51186">
    <property type="entry name" value="GNAT"/>
    <property type="match status" value="1"/>
</dbReference>
<dbReference type="RefSeq" id="WP_046197103.1">
    <property type="nucleotide sequence ID" value="NZ_AP018359.1"/>
</dbReference>
<evidence type="ECO:0000256" key="1">
    <source>
        <dbReference type="ARBA" id="ARBA00022679"/>
    </source>
</evidence>
<dbReference type="Proteomes" id="UP000664048">
    <property type="component" value="Unassembled WGS sequence"/>
</dbReference>
<dbReference type="Gene3D" id="3.40.630.30">
    <property type="match status" value="1"/>
</dbReference>
<sequence length="181" mass="20367">MSEVEVSLDRQDRLVYVSARDPLAQPLFDELAYEYSSRYAAYIPEEELARELVRYPVEAFAPPHGAFLLLLREGRAIAGGAFMRHHTPATAEFKRIWVSRAHRRQGLARRVLAELEAQAGRQGYTRVHLGTGPRQPEAVGLYRSSGYTLLSSHDFGEDAPPGVLFEKYLLPVQPVHTGHVE</sequence>
<dbReference type="PANTHER" id="PTHR43877">
    <property type="entry name" value="AMINOALKYLPHOSPHONATE N-ACETYLTRANSFERASE-RELATED-RELATED"/>
    <property type="match status" value="1"/>
</dbReference>
<evidence type="ECO:0000313" key="8">
    <source>
        <dbReference type="Proteomes" id="UP000664048"/>
    </source>
</evidence>
<dbReference type="Proteomes" id="UP001220209">
    <property type="component" value="Chromosome 3"/>
</dbReference>
<dbReference type="EMBL" id="JAGEMX010000005">
    <property type="protein sequence ID" value="MBO1831265.1"/>
    <property type="molecule type" value="Genomic_DNA"/>
</dbReference>
<evidence type="ECO:0000256" key="2">
    <source>
        <dbReference type="ARBA" id="ARBA00023315"/>
    </source>
</evidence>
<gene>
    <name evidence="5" type="ORF">J4M89_17980</name>
    <name evidence="4" type="ORF">JIN94_16440</name>
    <name evidence="6" type="ORF">LXE91_35410</name>
</gene>
<dbReference type="Pfam" id="PF00583">
    <property type="entry name" value="Acetyltransf_1"/>
    <property type="match status" value="1"/>
</dbReference>
<reference evidence="4" key="1">
    <citation type="submission" date="2021-01" db="EMBL/GenBank/DDBJ databases">
        <title>Outbreak of Burkholderia contaminns endophthalmitis traced to a clinical ventilation system.</title>
        <authorList>
            <person name="Lipuma J."/>
            <person name="Spilker T."/>
            <person name="Kratholm J."/>
        </authorList>
    </citation>
    <scope>NUCLEOTIDE SEQUENCE</scope>
    <source>
        <strain evidence="4">HI4954</strain>
    </source>
</reference>
<accession>A0A1E3FXK1</accession>
<reference evidence="5 8" key="2">
    <citation type="submission" date="2021-03" db="EMBL/GenBank/DDBJ databases">
        <title>Clinical course, treatment and visual outcome of an outbreak of Burkholderia contaminans endophthalmitis following cataract surgery.</title>
        <authorList>
            <person name="Lind C."/>
            <person name="Olsen K."/>
            <person name="Angelsen N.K."/>
            <person name="Krefting E.A."/>
            <person name="Fossen K."/>
            <person name="Gravningen K."/>
            <person name="Depoorter E."/>
            <person name="Vandamme P."/>
            <person name="Bertelsen G."/>
        </authorList>
    </citation>
    <scope>NUCLEOTIDE SEQUENCE [LARGE SCALE GENOMIC DNA]</scope>
    <source>
        <strain evidence="5 8">51242556</strain>
    </source>
</reference>
<dbReference type="InterPro" id="IPR016181">
    <property type="entry name" value="Acyl_CoA_acyltransferase"/>
</dbReference>
<dbReference type="AlphaFoldDB" id="A0A1E3FXK1"/>
<protein>
    <submittedName>
        <fullName evidence="4">GNAT family N-acetyltransferase</fullName>
    </submittedName>
</protein>
<evidence type="ECO:0000313" key="5">
    <source>
        <dbReference type="EMBL" id="MBO1831265.1"/>
    </source>
</evidence>
<organism evidence="4 7">
    <name type="scientific">Burkholderia contaminans</name>
    <dbReference type="NCBI Taxonomy" id="488447"/>
    <lineage>
        <taxon>Bacteria</taxon>
        <taxon>Pseudomonadati</taxon>
        <taxon>Pseudomonadota</taxon>
        <taxon>Betaproteobacteria</taxon>
        <taxon>Burkholderiales</taxon>
        <taxon>Burkholderiaceae</taxon>
        <taxon>Burkholderia</taxon>
        <taxon>Burkholderia cepacia complex</taxon>
    </lineage>
</organism>
<evidence type="ECO:0000259" key="3">
    <source>
        <dbReference type="PROSITE" id="PS51186"/>
    </source>
</evidence>
<keyword evidence="2" id="KW-0012">Acyltransferase</keyword>
<dbReference type="EMBL" id="CP090642">
    <property type="protein sequence ID" value="WFN23224.1"/>
    <property type="molecule type" value="Genomic_DNA"/>
</dbReference>
<dbReference type="InterPro" id="IPR000182">
    <property type="entry name" value="GNAT_dom"/>
</dbReference>
<evidence type="ECO:0000313" key="7">
    <source>
        <dbReference type="Proteomes" id="UP000611459"/>
    </source>
</evidence>
<keyword evidence="8" id="KW-1185">Reference proteome</keyword>
<evidence type="ECO:0000313" key="9">
    <source>
        <dbReference type="Proteomes" id="UP001220209"/>
    </source>
</evidence>
<proteinExistence type="predicted"/>
<evidence type="ECO:0000313" key="6">
    <source>
        <dbReference type="EMBL" id="WFN23224.1"/>
    </source>
</evidence>
<dbReference type="GeneID" id="93194953"/>
<evidence type="ECO:0000313" key="4">
    <source>
        <dbReference type="EMBL" id="MBK1931477.1"/>
    </source>
</evidence>